<keyword evidence="3" id="KW-0862">Zinc</keyword>
<dbReference type="RefSeq" id="XP_071901096.1">
    <property type="nucleotide sequence ID" value="XM_072044995.1"/>
</dbReference>
<evidence type="ECO:0000256" key="4">
    <source>
        <dbReference type="PROSITE-ProRule" id="PRU00325"/>
    </source>
</evidence>
<dbReference type="InterPro" id="IPR007527">
    <property type="entry name" value="Znf_SWIM"/>
</dbReference>
<dbReference type="Proteomes" id="UP001652660">
    <property type="component" value="Chromosome 4c"/>
</dbReference>
<evidence type="ECO:0000313" key="6">
    <source>
        <dbReference type="Proteomes" id="UP001652660"/>
    </source>
</evidence>
<evidence type="ECO:0000259" key="5">
    <source>
        <dbReference type="PROSITE" id="PS50966"/>
    </source>
</evidence>
<keyword evidence="6" id="KW-1185">Reference proteome</keyword>
<evidence type="ECO:0000256" key="2">
    <source>
        <dbReference type="ARBA" id="ARBA00022771"/>
    </source>
</evidence>
<feature type="domain" description="SWIM-type" evidence="5">
    <location>
        <begin position="374"/>
        <end position="410"/>
    </location>
</feature>
<dbReference type="InterPro" id="IPR006564">
    <property type="entry name" value="Znf_PMZ"/>
</dbReference>
<dbReference type="InterPro" id="IPR004330">
    <property type="entry name" value="FAR1_DNA_bnd_dom"/>
</dbReference>
<protein>
    <submittedName>
        <fullName evidence="7">Protein FAR1-RELATED SEQUENCE 5-like</fullName>
    </submittedName>
</protein>
<proteinExistence type="predicted"/>
<gene>
    <name evidence="7" type="primary">LOC140004841</name>
</gene>
<evidence type="ECO:0000313" key="7">
    <source>
        <dbReference type="RefSeq" id="XP_071901096.1"/>
    </source>
</evidence>
<sequence length="530" mass="61267">MVHSNSKNSMPMLQMEENGHVNSPPNTTPLPPPEAIGVSFVLRTTVSEKKKVLDEISYRIERNEKDIEFLNEALKPDLPGLARIIASICAVVLKTKLREESWRALSEGAEVMDCSKLAEDGTPELGMEFNSEEDAYKFYNKYTFKMGFSVRKDYLNKDKNGVTTSRRYNCCKEGVKRKYEGDMMPKRTRASTKIGYGAKMVIVLLRGTMKYRSHELMGKEASGMENVKYTREDLKRYLRTRRERSLKYGEAGMLIDYNFFGDIVTFDTTYKTNKEYRPLRVFVGFNQHRHFNWVVDKKRHNELIAEYEMRQKLPMVGLRQTPMLVHASETYSPTVFVAFQNEYGESTAMVILRQQDAVMFVEFVVMRYDGRPERIVVFNRNDLSVHCSCKKYENEGILCGHALKVFDTVGIKIILPEYIKRQWTKRARAGDCFDRREREVVADPKIIISTRYRELVPAMIKVATRAAMSEDTSKVAITVISNLTKRVELLLSESEEQPLQNKKNLNMEERDKIEIVNEMGEAVVARGNKK</sequence>
<keyword evidence="2 4" id="KW-0863">Zinc-finger</keyword>
<dbReference type="PROSITE" id="PS50966">
    <property type="entry name" value="ZF_SWIM"/>
    <property type="match status" value="1"/>
</dbReference>
<reference evidence="7" key="1">
    <citation type="submission" date="2025-08" db="UniProtKB">
        <authorList>
            <consortium name="RefSeq"/>
        </authorList>
    </citation>
    <scope>IDENTIFICATION</scope>
    <source>
        <tissue evidence="7">Leaves</tissue>
    </source>
</reference>
<organism evidence="6 7">
    <name type="scientific">Coffea arabica</name>
    <name type="common">Arabian coffee</name>
    <dbReference type="NCBI Taxonomy" id="13443"/>
    <lineage>
        <taxon>Eukaryota</taxon>
        <taxon>Viridiplantae</taxon>
        <taxon>Streptophyta</taxon>
        <taxon>Embryophyta</taxon>
        <taxon>Tracheophyta</taxon>
        <taxon>Spermatophyta</taxon>
        <taxon>Magnoliopsida</taxon>
        <taxon>eudicotyledons</taxon>
        <taxon>Gunneridae</taxon>
        <taxon>Pentapetalae</taxon>
        <taxon>asterids</taxon>
        <taxon>lamiids</taxon>
        <taxon>Gentianales</taxon>
        <taxon>Rubiaceae</taxon>
        <taxon>Ixoroideae</taxon>
        <taxon>Gardenieae complex</taxon>
        <taxon>Bertiereae - Coffeeae clade</taxon>
        <taxon>Coffeeae</taxon>
        <taxon>Coffea</taxon>
    </lineage>
</organism>
<dbReference type="PANTHER" id="PTHR47718:SF2">
    <property type="entry name" value="PROTEIN FAR1-RELATED SEQUENCE 5-LIKE"/>
    <property type="match status" value="1"/>
</dbReference>
<keyword evidence="1" id="KW-0479">Metal-binding</keyword>
<dbReference type="PANTHER" id="PTHR47718">
    <property type="entry name" value="OS01G0519700 PROTEIN"/>
    <property type="match status" value="1"/>
</dbReference>
<dbReference type="Pfam" id="PF03101">
    <property type="entry name" value="FAR1"/>
    <property type="match status" value="1"/>
</dbReference>
<dbReference type="GeneID" id="140004841"/>
<accession>A0ABM4U1D5</accession>
<evidence type="ECO:0000256" key="3">
    <source>
        <dbReference type="ARBA" id="ARBA00022833"/>
    </source>
</evidence>
<evidence type="ECO:0000256" key="1">
    <source>
        <dbReference type="ARBA" id="ARBA00022723"/>
    </source>
</evidence>
<name>A0ABM4U1D5_COFAR</name>
<dbReference type="SMART" id="SM00575">
    <property type="entry name" value="ZnF_PMZ"/>
    <property type="match status" value="1"/>
</dbReference>